<organism evidence="9 10">
    <name type="scientific">Wenjunlia vitaminophila</name>
    <name type="common">Streptomyces vitaminophilus</name>
    <dbReference type="NCBI Taxonomy" id="76728"/>
    <lineage>
        <taxon>Bacteria</taxon>
        <taxon>Bacillati</taxon>
        <taxon>Actinomycetota</taxon>
        <taxon>Actinomycetes</taxon>
        <taxon>Kitasatosporales</taxon>
        <taxon>Streptomycetaceae</taxon>
        <taxon>Wenjunlia</taxon>
    </lineage>
</organism>
<gene>
    <name evidence="9" type="ORF">AQ490_10310</name>
</gene>
<reference evidence="9 10" key="1">
    <citation type="submission" date="2015-10" db="EMBL/GenBank/DDBJ databases">
        <title>Draft genome sequence of pyrrolomycin-producing Streptomyces vitaminophilus.</title>
        <authorList>
            <person name="Graham D.E."/>
            <person name="Mahan K.M."/>
            <person name="Klingeman D.M."/>
            <person name="Hettich R.L."/>
            <person name="Parry R.J."/>
        </authorList>
    </citation>
    <scope>NUCLEOTIDE SEQUENCE [LARGE SCALE GENOMIC DNA]</scope>
    <source>
        <strain evidence="9 10">ATCC 31673</strain>
    </source>
</reference>
<dbReference type="InterPro" id="IPR037185">
    <property type="entry name" value="EmrE-like"/>
</dbReference>
<accession>A0A0T6LMB0</accession>
<dbReference type="Proteomes" id="UP000050867">
    <property type="component" value="Unassembled WGS sequence"/>
</dbReference>
<dbReference type="SUPFAM" id="SSF103481">
    <property type="entry name" value="Multidrug resistance efflux transporter EmrE"/>
    <property type="match status" value="1"/>
</dbReference>
<keyword evidence="4 7" id="KW-0812">Transmembrane</keyword>
<evidence type="ECO:0000313" key="10">
    <source>
        <dbReference type="Proteomes" id="UP000050867"/>
    </source>
</evidence>
<evidence type="ECO:0000256" key="3">
    <source>
        <dbReference type="ARBA" id="ARBA00022475"/>
    </source>
</evidence>
<evidence type="ECO:0000256" key="4">
    <source>
        <dbReference type="ARBA" id="ARBA00022692"/>
    </source>
</evidence>
<name>A0A0T6LMB0_WENVI</name>
<evidence type="ECO:0000256" key="7">
    <source>
        <dbReference type="RuleBase" id="RU003942"/>
    </source>
</evidence>
<keyword evidence="6 8" id="KW-0472">Membrane</keyword>
<dbReference type="FunFam" id="1.10.3730.20:FF:000001">
    <property type="entry name" value="Quaternary ammonium compound resistance transporter SugE"/>
    <property type="match status" value="1"/>
</dbReference>
<feature type="transmembrane region" description="Helical" evidence="8">
    <location>
        <begin position="27"/>
        <end position="46"/>
    </location>
</feature>
<dbReference type="Gene3D" id="1.10.3730.20">
    <property type="match status" value="1"/>
</dbReference>
<evidence type="ECO:0000256" key="6">
    <source>
        <dbReference type="ARBA" id="ARBA00023136"/>
    </source>
</evidence>
<dbReference type="AlphaFoldDB" id="A0A0T6LMB0"/>
<protein>
    <submittedName>
        <fullName evidence="9">Molecular chaperone</fullName>
    </submittedName>
</protein>
<feature type="transmembrane region" description="Helical" evidence="8">
    <location>
        <begin position="84"/>
        <end position="102"/>
    </location>
</feature>
<dbReference type="STRING" id="76728.AQ490_10310"/>
<dbReference type="InterPro" id="IPR000390">
    <property type="entry name" value="Small_drug/metabolite_transptr"/>
</dbReference>
<keyword evidence="2" id="KW-0813">Transport</keyword>
<dbReference type="Pfam" id="PF00893">
    <property type="entry name" value="Multi_Drug_Res"/>
    <property type="match status" value="1"/>
</dbReference>
<feature type="transmembrane region" description="Helical" evidence="8">
    <location>
        <begin position="58"/>
        <end position="78"/>
    </location>
</feature>
<dbReference type="OrthoDB" id="21828at2"/>
<comment type="caution">
    <text evidence="9">The sequence shown here is derived from an EMBL/GenBank/DDBJ whole genome shotgun (WGS) entry which is preliminary data.</text>
</comment>
<keyword evidence="5 8" id="KW-1133">Transmembrane helix</keyword>
<dbReference type="eggNOG" id="COG2076">
    <property type="taxonomic scope" value="Bacteria"/>
</dbReference>
<dbReference type="EMBL" id="LLZU01000038">
    <property type="protein sequence ID" value="KRV47125.1"/>
    <property type="molecule type" value="Genomic_DNA"/>
</dbReference>
<dbReference type="RefSeq" id="WP_018384300.1">
    <property type="nucleotide sequence ID" value="NZ_LLZU01000038.1"/>
</dbReference>
<keyword evidence="3" id="KW-1003">Cell membrane</keyword>
<keyword evidence="10" id="KW-1185">Reference proteome</keyword>
<dbReference type="InterPro" id="IPR045324">
    <property type="entry name" value="Small_multidrug_res"/>
</dbReference>
<proteinExistence type="inferred from homology"/>
<dbReference type="PANTHER" id="PTHR30561:SF21">
    <property type="entry name" value="MOLECULAR CHAPERONE"/>
    <property type="match status" value="1"/>
</dbReference>
<evidence type="ECO:0000256" key="2">
    <source>
        <dbReference type="ARBA" id="ARBA00022448"/>
    </source>
</evidence>
<dbReference type="PANTHER" id="PTHR30561">
    <property type="entry name" value="SMR FAMILY PROTON-DEPENDENT DRUG EFFLUX TRANSPORTER SUGE"/>
    <property type="match status" value="1"/>
</dbReference>
<sequence length="107" mass="11214">MAWLLVVVAGVFETGFAVCLKLSHGFTRLWPTIAFASFALASFGLLTLSLKKLDVGPAYAVWTGIGATGTAIYGMVFLNDVVSVLKIISISLVIIGVIGLQLSGSTH</sequence>
<comment type="similarity">
    <text evidence="7">Belongs to the drug/metabolite transporter (DMT) superfamily. Small multidrug resistance (SMR) (TC 2.A.7.1) family.</text>
</comment>
<dbReference type="GO" id="GO:0022857">
    <property type="term" value="F:transmembrane transporter activity"/>
    <property type="evidence" value="ECO:0007669"/>
    <property type="project" value="InterPro"/>
</dbReference>
<dbReference type="GO" id="GO:0005886">
    <property type="term" value="C:plasma membrane"/>
    <property type="evidence" value="ECO:0007669"/>
    <property type="project" value="UniProtKB-SubCell"/>
</dbReference>
<evidence type="ECO:0000256" key="8">
    <source>
        <dbReference type="SAM" id="Phobius"/>
    </source>
</evidence>
<comment type="subcellular location">
    <subcellularLocation>
        <location evidence="1 7">Cell membrane</location>
        <topology evidence="1 7">Multi-pass membrane protein</topology>
    </subcellularLocation>
</comment>
<evidence type="ECO:0000256" key="5">
    <source>
        <dbReference type="ARBA" id="ARBA00022989"/>
    </source>
</evidence>
<evidence type="ECO:0000313" key="9">
    <source>
        <dbReference type="EMBL" id="KRV47125.1"/>
    </source>
</evidence>
<evidence type="ECO:0000256" key="1">
    <source>
        <dbReference type="ARBA" id="ARBA00004651"/>
    </source>
</evidence>